<evidence type="ECO:0000313" key="1">
    <source>
        <dbReference type="WBParaSite" id="BTMF_0000489701-mRNA-1"/>
    </source>
</evidence>
<organism evidence="1">
    <name type="scientific">Brugia timori</name>
    <dbReference type="NCBI Taxonomy" id="42155"/>
    <lineage>
        <taxon>Eukaryota</taxon>
        <taxon>Metazoa</taxon>
        <taxon>Ecdysozoa</taxon>
        <taxon>Nematoda</taxon>
        <taxon>Chromadorea</taxon>
        <taxon>Rhabditida</taxon>
        <taxon>Spirurina</taxon>
        <taxon>Spiruromorpha</taxon>
        <taxon>Filarioidea</taxon>
        <taxon>Onchocercidae</taxon>
        <taxon>Brugia</taxon>
    </lineage>
</organism>
<accession>A0A0R3QEV4</accession>
<protein>
    <submittedName>
        <fullName evidence="1">Uncharacterized protein</fullName>
    </submittedName>
</protein>
<dbReference type="AlphaFoldDB" id="A0A0R3QEV4"/>
<name>A0A0R3QEV4_9BILA</name>
<reference evidence="1" key="1">
    <citation type="submission" date="2017-02" db="UniProtKB">
        <authorList>
            <consortium name="WormBaseParasite"/>
        </authorList>
    </citation>
    <scope>IDENTIFICATION</scope>
</reference>
<dbReference type="WBParaSite" id="BTMF_0000489701-mRNA-1">
    <property type="protein sequence ID" value="BTMF_0000489701-mRNA-1"/>
    <property type="gene ID" value="BTMF_0000489701"/>
</dbReference>
<proteinExistence type="predicted"/>
<sequence>MVEKGRNREKTNHDYLLVNMAIIVLECTTKIQKRTRSSDEEIKRREVLQFNPTNLSQGKINIDTGTGNNIFSY</sequence>